<evidence type="ECO:0000256" key="4">
    <source>
        <dbReference type="ARBA" id="ARBA00022989"/>
    </source>
</evidence>
<evidence type="ECO:0000256" key="3">
    <source>
        <dbReference type="ARBA" id="ARBA00022692"/>
    </source>
</evidence>
<dbReference type="GO" id="GO:0016020">
    <property type="term" value="C:membrane"/>
    <property type="evidence" value="ECO:0007669"/>
    <property type="project" value="UniProtKB-SubCell"/>
</dbReference>
<dbReference type="AlphaFoldDB" id="A0AAD6NGL4"/>
<sequence length="255" mass="27641">MDYALQVKRHEGHDHATMDTTSSVNASTAVPATDHSAHAGHSMPAMSGPSCKMTMYWNWYTIDACFLSKSWHITSAAMFAGSCIGVVFLVVLVEALRRGARELDRHIVRDWHARAAAAAATTSPPIHIVNPTSTNQTATPRDSASEKSKLAAGKIPPVASSGTRGFLSRFRPYPVTTTTIAATAPRPTFLQQLLKSFIYAVLLGVGYILMLLAMYYNGYIFFSLVLGAWLGNFLFGWDTCVLDESVAAAERSCGC</sequence>
<evidence type="ECO:0000313" key="8">
    <source>
        <dbReference type="Proteomes" id="UP001221413"/>
    </source>
</evidence>
<dbReference type="PANTHER" id="PTHR12483:SF73">
    <property type="entry name" value="COPPER TRANSPORT PROTEIN CTR3"/>
    <property type="match status" value="1"/>
</dbReference>
<keyword evidence="5 6" id="KW-0472">Membrane</keyword>
<evidence type="ECO:0000313" key="7">
    <source>
        <dbReference type="EMBL" id="KAJ6257499.1"/>
    </source>
</evidence>
<keyword evidence="6" id="KW-0186">Copper</keyword>
<proteinExistence type="inferred from homology"/>
<feature type="transmembrane region" description="Helical" evidence="6">
    <location>
        <begin position="219"/>
        <end position="237"/>
    </location>
</feature>
<dbReference type="EMBL" id="JAQGDS010000010">
    <property type="protein sequence ID" value="KAJ6257499.1"/>
    <property type="molecule type" value="Genomic_DNA"/>
</dbReference>
<gene>
    <name evidence="7" type="ORF">Dda_7284</name>
</gene>
<dbReference type="InterPro" id="IPR007274">
    <property type="entry name" value="Cop_transporter"/>
</dbReference>
<dbReference type="Pfam" id="PF04145">
    <property type="entry name" value="Ctr"/>
    <property type="match status" value="1"/>
</dbReference>
<organism evidence="7 8">
    <name type="scientific">Drechslerella dactyloides</name>
    <name type="common">Nematode-trapping fungus</name>
    <name type="synonym">Arthrobotrys dactyloides</name>
    <dbReference type="NCBI Taxonomy" id="74499"/>
    <lineage>
        <taxon>Eukaryota</taxon>
        <taxon>Fungi</taxon>
        <taxon>Dikarya</taxon>
        <taxon>Ascomycota</taxon>
        <taxon>Pezizomycotina</taxon>
        <taxon>Orbiliomycetes</taxon>
        <taxon>Orbiliales</taxon>
        <taxon>Orbiliaceae</taxon>
        <taxon>Drechslerella</taxon>
    </lineage>
</organism>
<keyword evidence="3 6" id="KW-0812">Transmembrane</keyword>
<keyword evidence="6" id="KW-0187">Copper transport</keyword>
<protein>
    <recommendedName>
        <fullName evidence="6">Copper transport protein</fullName>
    </recommendedName>
</protein>
<comment type="caution">
    <text evidence="7">The sequence shown here is derived from an EMBL/GenBank/DDBJ whole genome shotgun (WGS) entry which is preliminary data.</text>
</comment>
<keyword evidence="6" id="KW-0813">Transport</keyword>
<dbReference type="Proteomes" id="UP001221413">
    <property type="component" value="Unassembled WGS sequence"/>
</dbReference>
<evidence type="ECO:0000256" key="2">
    <source>
        <dbReference type="ARBA" id="ARBA00006921"/>
    </source>
</evidence>
<feature type="transmembrane region" description="Helical" evidence="6">
    <location>
        <begin position="196"/>
        <end position="213"/>
    </location>
</feature>
<evidence type="ECO:0000256" key="5">
    <source>
        <dbReference type="ARBA" id="ARBA00023136"/>
    </source>
</evidence>
<accession>A0AAD6NGL4</accession>
<keyword evidence="4 6" id="KW-1133">Transmembrane helix</keyword>
<keyword evidence="6" id="KW-0406">Ion transport</keyword>
<evidence type="ECO:0000256" key="1">
    <source>
        <dbReference type="ARBA" id="ARBA00004141"/>
    </source>
</evidence>
<dbReference type="PANTHER" id="PTHR12483">
    <property type="entry name" value="SOLUTE CARRIER FAMILY 31 COPPER TRANSPORTERS"/>
    <property type="match status" value="1"/>
</dbReference>
<comment type="similarity">
    <text evidence="2 6">Belongs to the copper transporter (Ctr) (TC 1.A.56) family. SLC31A subfamily.</text>
</comment>
<keyword evidence="8" id="KW-1185">Reference proteome</keyword>
<evidence type="ECO:0000256" key="6">
    <source>
        <dbReference type="RuleBase" id="RU367022"/>
    </source>
</evidence>
<comment type="subcellular location">
    <subcellularLocation>
        <location evidence="1 6">Membrane</location>
        <topology evidence="1 6">Multi-pass membrane protein</topology>
    </subcellularLocation>
</comment>
<dbReference type="GO" id="GO:0005375">
    <property type="term" value="F:copper ion transmembrane transporter activity"/>
    <property type="evidence" value="ECO:0007669"/>
    <property type="project" value="UniProtKB-UniRule"/>
</dbReference>
<feature type="transmembrane region" description="Helical" evidence="6">
    <location>
        <begin position="76"/>
        <end position="96"/>
    </location>
</feature>
<reference evidence="7" key="1">
    <citation type="submission" date="2023-01" db="EMBL/GenBank/DDBJ databases">
        <title>The chitinases involved in constricting ring structure development in the nematode-trapping fungus Drechslerella dactyloides.</title>
        <authorList>
            <person name="Wang R."/>
            <person name="Zhang L."/>
            <person name="Tang P."/>
            <person name="Li S."/>
            <person name="Liang L."/>
        </authorList>
    </citation>
    <scope>NUCLEOTIDE SEQUENCE</scope>
    <source>
        <strain evidence="7">YMF1.00031</strain>
    </source>
</reference>
<name>A0AAD6NGL4_DREDA</name>